<dbReference type="STRING" id="545501.BN997_03457"/>
<dbReference type="EMBL" id="CDGG01000001">
    <property type="protein sequence ID" value="CEI83540.1"/>
    <property type="molecule type" value="Genomic_DNA"/>
</dbReference>
<dbReference type="InterPro" id="IPR029062">
    <property type="entry name" value="Class_I_gatase-like"/>
</dbReference>
<protein>
    <recommendedName>
        <fullName evidence="3">DJ-1/PfpI domain-containing protein</fullName>
    </recommendedName>
</protein>
<evidence type="ECO:0008006" key="3">
    <source>
        <dbReference type="Google" id="ProtNLM"/>
    </source>
</evidence>
<sequence>MDDTEVYFVAEKRGEIKADSGFVDINVKYSIGEMKSADILVIPGSTIGFMKEMKNNRVLK</sequence>
<accession>A0A0A1MDT9</accession>
<evidence type="ECO:0000313" key="2">
    <source>
        <dbReference type="Proteomes" id="UP000040453"/>
    </source>
</evidence>
<dbReference type="AlphaFoldDB" id="A0A0A1MDT9"/>
<proteinExistence type="predicted"/>
<gene>
    <name evidence="1" type="ORF">BN997_03457</name>
</gene>
<dbReference type="Proteomes" id="UP000040453">
    <property type="component" value="Unassembled WGS sequence"/>
</dbReference>
<dbReference type="Gene3D" id="3.40.50.880">
    <property type="match status" value="1"/>
</dbReference>
<name>A0A0A1MDT9_9BACI</name>
<evidence type="ECO:0000313" key="1">
    <source>
        <dbReference type="EMBL" id="CEI83540.1"/>
    </source>
</evidence>
<keyword evidence="2" id="KW-1185">Reference proteome</keyword>
<reference evidence="1 2" key="1">
    <citation type="submission" date="2014-11" db="EMBL/GenBank/DDBJ databases">
        <authorList>
            <person name="Urmite Genomes Urmite Genomes"/>
        </authorList>
    </citation>
    <scope>NUCLEOTIDE SEQUENCE [LARGE SCALE GENOMIC DNA]</scope>
    <source>
        <strain evidence="1 2">Oc5</strain>
    </source>
</reference>
<organism evidence="1 2">
    <name type="scientific">Oceanobacillus oncorhynchi</name>
    <dbReference type="NCBI Taxonomy" id="545501"/>
    <lineage>
        <taxon>Bacteria</taxon>
        <taxon>Bacillati</taxon>
        <taxon>Bacillota</taxon>
        <taxon>Bacilli</taxon>
        <taxon>Bacillales</taxon>
        <taxon>Bacillaceae</taxon>
        <taxon>Oceanobacillus</taxon>
    </lineage>
</organism>